<feature type="transmembrane region" description="Helical" evidence="5">
    <location>
        <begin position="132"/>
        <end position="154"/>
    </location>
</feature>
<keyword evidence="7" id="KW-1185">Reference proteome</keyword>
<evidence type="ECO:0000256" key="3">
    <source>
        <dbReference type="ARBA" id="ARBA00022989"/>
    </source>
</evidence>
<keyword evidence="4 5" id="KW-0472">Membrane</keyword>
<evidence type="ECO:0000256" key="2">
    <source>
        <dbReference type="ARBA" id="ARBA00022692"/>
    </source>
</evidence>
<dbReference type="InterPro" id="IPR011701">
    <property type="entry name" value="MFS"/>
</dbReference>
<dbReference type="Gene3D" id="1.20.1250.20">
    <property type="entry name" value="MFS general substrate transporter like domains"/>
    <property type="match status" value="1"/>
</dbReference>
<evidence type="ECO:0008006" key="8">
    <source>
        <dbReference type="Google" id="ProtNLM"/>
    </source>
</evidence>
<feature type="transmembrane region" description="Helical" evidence="5">
    <location>
        <begin position="198"/>
        <end position="220"/>
    </location>
</feature>
<feature type="transmembrane region" description="Helical" evidence="5">
    <location>
        <begin position="483"/>
        <end position="503"/>
    </location>
</feature>
<dbReference type="PANTHER" id="PTHR23507:SF1">
    <property type="entry name" value="FI18259P1-RELATED"/>
    <property type="match status" value="1"/>
</dbReference>
<keyword evidence="2 5" id="KW-0812">Transmembrane</keyword>
<dbReference type="AlphaFoldDB" id="A0A9N9LYL9"/>
<dbReference type="Proteomes" id="UP000701801">
    <property type="component" value="Unassembled WGS sequence"/>
</dbReference>
<comment type="caution">
    <text evidence="6">The sequence shown here is derived from an EMBL/GenBank/DDBJ whole genome shotgun (WGS) entry which is preliminary data.</text>
</comment>
<evidence type="ECO:0000313" key="6">
    <source>
        <dbReference type="EMBL" id="CAG8983705.1"/>
    </source>
</evidence>
<dbReference type="EMBL" id="CAJVRM010000734">
    <property type="protein sequence ID" value="CAG8983705.1"/>
    <property type="molecule type" value="Genomic_DNA"/>
</dbReference>
<organism evidence="6 7">
    <name type="scientific">Hymenoscyphus albidus</name>
    <dbReference type="NCBI Taxonomy" id="595503"/>
    <lineage>
        <taxon>Eukaryota</taxon>
        <taxon>Fungi</taxon>
        <taxon>Dikarya</taxon>
        <taxon>Ascomycota</taxon>
        <taxon>Pezizomycotina</taxon>
        <taxon>Leotiomycetes</taxon>
        <taxon>Helotiales</taxon>
        <taxon>Helotiaceae</taxon>
        <taxon>Hymenoscyphus</taxon>
    </lineage>
</organism>
<protein>
    <recommendedName>
        <fullName evidence="8">Major facilitator superfamily (MFS) profile domain-containing protein</fullName>
    </recommendedName>
</protein>
<dbReference type="GO" id="GO:0016020">
    <property type="term" value="C:membrane"/>
    <property type="evidence" value="ECO:0007669"/>
    <property type="project" value="UniProtKB-SubCell"/>
</dbReference>
<gene>
    <name evidence="6" type="ORF">HYALB_00006274</name>
</gene>
<feature type="transmembrane region" description="Helical" evidence="5">
    <location>
        <begin position="445"/>
        <end position="463"/>
    </location>
</feature>
<dbReference type="PANTHER" id="PTHR23507">
    <property type="entry name" value="ZGC:174356"/>
    <property type="match status" value="1"/>
</dbReference>
<dbReference type="GO" id="GO:0022857">
    <property type="term" value="F:transmembrane transporter activity"/>
    <property type="evidence" value="ECO:0007669"/>
    <property type="project" value="InterPro"/>
</dbReference>
<feature type="transmembrane region" description="Helical" evidence="5">
    <location>
        <begin position="386"/>
        <end position="405"/>
    </location>
</feature>
<feature type="transmembrane region" description="Helical" evidence="5">
    <location>
        <begin position="33"/>
        <end position="52"/>
    </location>
</feature>
<proteinExistence type="predicted"/>
<dbReference type="OrthoDB" id="3026777at2759"/>
<reference evidence="6" key="1">
    <citation type="submission" date="2021-07" db="EMBL/GenBank/DDBJ databases">
        <authorList>
            <person name="Durling M."/>
        </authorList>
    </citation>
    <scope>NUCLEOTIDE SEQUENCE</scope>
</reference>
<feature type="transmembrane region" description="Helical" evidence="5">
    <location>
        <begin position="226"/>
        <end position="246"/>
    </location>
</feature>
<keyword evidence="3 5" id="KW-1133">Transmembrane helix</keyword>
<feature type="transmembrane region" description="Helical" evidence="5">
    <location>
        <begin position="355"/>
        <end position="374"/>
    </location>
</feature>
<feature type="transmembrane region" description="Helical" evidence="5">
    <location>
        <begin position="160"/>
        <end position="186"/>
    </location>
</feature>
<dbReference type="SUPFAM" id="SSF103473">
    <property type="entry name" value="MFS general substrate transporter"/>
    <property type="match status" value="1"/>
</dbReference>
<evidence type="ECO:0000313" key="7">
    <source>
        <dbReference type="Proteomes" id="UP000701801"/>
    </source>
</evidence>
<name>A0A9N9LYL9_9HELO</name>
<accession>A0A9N9LYL9</accession>
<feature type="transmembrane region" description="Helical" evidence="5">
    <location>
        <begin position="314"/>
        <end position="335"/>
    </location>
</feature>
<dbReference type="Pfam" id="PF07690">
    <property type="entry name" value="MFS_1"/>
    <property type="match status" value="1"/>
</dbReference>
<comment type="subcellular location">
    <subcellularLocation>
        <location evidence="1">Membrane</location>
        <topology evidence="1">Multi-pass membrane protein</topology>
    </subcellularLocation>
</comment>
<dbReference type="InterPro" id="IPR036259">
    <property type="entry name" value="MFS_trans_sf"/>
</dbReference>
<evidence type="ECO:0000256" key="5">
    <source>
        <dbReference type="SAM" id="Phobius"/>
    </source>
</evidence>
<evidence type="ECO:0000256" key="4">
    <source>
        <dbReference type="ARBA" id="ARBA00023136"/>
    </source>
</evidence>
<feature type="transmembrane region" description="Helical" evidence="5">
    <location>
        <begin position="411"/>
        <end position="433"/>
    </location>
</feature>
<evidence type="ECO:0000256" key="1">
    <source>
        <dbReference type="ARBA" id="ARBA00004141"/>
    </source>
</evidence>
<sequence>MYPHMPRFLGPESHSRSTLRRIFTFEGTRNPKVIIGILLAIIFMLSFGGFLMEMPAVRLYEDILCHHYYNGLEGEAHIGFDEPIDEEMCKGNAVQNELNFLFGTLHFISPIPRLLTTIPYGALADRIGRKPVFILAIVGFILSGLCDILIVSLWKVLPLRLIWLSPLFTFIGGGEAVAAMIFYAIACDITTETARANVFLLGGCGALASTLVAPTVASFLMAVSPMLPLFVGLATMICGASITFFMPETLHLRLSATTGQLAKSLPPEQSDVHRKPKPKFRQSTSFMSLKSNITDFLGRAYEAIKVISSVRMQVLLVTFIALPFCNQSVGLSIRYVSNRFSWKLRETMLLLSMRALVNIIILMALVPLISKLLTKKFGFTSQEKDLLLVRFSIIMFIIGSLVIAASPTIGLTIAGMIIWTVGTGFDSFIRSLITALVDKEHIARLYSIITVVETLGALVAGPSLNYSYSVGLEKGDGWSGLPFYFLALVCLFASFGVWSYGWYGSNGSFGRQNFDYEPVPFGEEYLGDLEEVEGLGEDRIMLESVLEREWDRSHVRI</sequence>